<dbReference type="RefSeq" id="WP_190924453.1">
    <property type="nucleotide sequence ID" value="NZ_JACXAC010000003.1"/>
</dbReference>
<evidence type="ECO:0000259" key="2">
    <source>
        <dbReference type="Pfam" id="PF13349"/>
    </source>
</evidence>
<organism evidence="3 4">
    <name type="scientific">Hymenobacter armeniacus</name>
    <dbReference type="NCBI Taxonomy" id="2771358"/>
    <lineage>
        <taxon>Bacteria</taxon>
        <taxon>Pseudomonadati</taxon>
        <taxon>Bacteroidota</taxon>
        <taxon>Cytophagia</taxon>
        <taxon>Cytophagales</taxon>
        <taxon>Hymenobacteraceae</taxon>
        <taxon>Hymenobacter</taxon>
    </lineage>
</organism>
<feature type="signal peptide" evidence="1">
    <location>
        <begin position="1"/>
        <end position="19"/>
    </location>
</feature>
<feature type="chain" id="PRO_5047288317" description="DUF4097 domain-containing protein" evidence="1">
    <location>
        <begin position="20"/>
        <end position="271"/>
    </location>
</feature>
<dbReference type="Pfam" id="PF13349">
    <property type="entry name" value="DUF4097"/>
    <property type="match status" value="1"/>
</dbReference>
<accession>A0ABR8JVV0</accession>
<keyword evidence="1" id="KW-0732">Signal</keyword>
<evidence type="ECO:0000313" key="4">
    <source>
        <dbReference type="Proteomes" id="UP000606003"/>
    </source>
</evidence>
<keyword evidence="4" id="KW-1185">Reference proteome</keyword>
<name>A0ABR8JVV0_9BACT</name>
<gene>
    <name evidence="3" type="ORF">IC234_11030</name>
</gene>
<comment type="caution">
    <text evidence="3">The sequence shown here is derived from an EMBL/GenBank/DDBJ whole genome shotgun (WGS) entry which is preliminary data.</text>
</comment>
<proteinExistence type="predicted"/>
<dbReference type="EMBL" id="JACXAC010000003">
    <property type="protein sequence ID" value="MBD2722657.1"/>
    <property type="molecule type" value="Genomic_DNA"/>
</dbReference>
<dbReference type="Proteomes" id="UP000606003">
    <property type="component" value="Unassembled WGS sequence"/>
</dbReference>
<protein>
    <recommendedName>
        <fullName evidence="2">DUF4097 domain-containing protein</fullName>
    </recommendedName>
</protein>
<sequence length="271" mass="28539">MKILLSAFALACLALPAAAQTAPEPAFNMTCDEGNWGRHDGENKRFCETRDLTMSAPAGQPLAIEGGANGGITVRGWSGPNVRIRAKVTSWASTEAEAQSRVKAVSIGTANNTLRASSTAATEQYSVSYEVFVPRQTALVLNTLNGGIHLENMLSEVKFHATNGGVSLANMGGQVTGQTVNGGLTINLTGKQWEGKGLDVQTTNGGIRWSVPQDYSAQLFTSTNMGSIRANIPVTRTGFLRRELATNLGKGGALVRAVTTNGGVSLEQSRD</sequence>
<feature type="domain" description="DUF4097" evidence="2">
    <location>
        <begin position="139"/>
        <end position="266"/>
    </location>
</feature>
<dbReference type="InterPro" id="IPR025164">
    <property type="entry name" value="Toastrack_DUF4097"/>
</dbReference>
<reference evidence="3 4" key="1">
    <citation type="submission" date="2020-09" db="EMBL/GenBank/DDBJ databases">
        <authorList>
            <person name="Kim M.K."/>
        </authorList>
    </citation>
    <scope>NUCLEOTIDE SEQUENCE [LARGE SCALE GENOMIC DNA]</scope>
    <source>
        <strain evidence="3 4">BT189</strain>
    </source>
</reference>
<evidence type="ECO:0000256" key="1">
    <source>
        <dbReference type="SAM" id="SignalP"/>
    </source>
</evidence>
<evidence type="ECO:0000313" key="3">
    <source>
        <dbReference type="EMBL" id="MBD2722657.1"/>
    </source>
</evidence>